<evidence type="ECO:0000313" key="7">
    <source>
        <dbReference type="Proteomes" id="UP000191135"/>
    </source>
</evidence>
<dbReference type="InterPro" id="IPR050397">
    <property type="entry name" value="Env_Response_Regulators"/>
</dbReference>
<dbReference type="InterPro" id="IPR018490">
    <property type="entry name" value="cNMP-bd_dom_sf"/>
</dbReference>
<dbReference type="OrthoDB" id="3525895at2"/>
<dbReference type="RefSeq" id="WP_018064501.1">
    <property type="nucleotide sequence ID" value="NZ_AQWH01000007.1"/>
</dbReference>
<evidence type="ECO:0000256" key="2">
    <source>
        <dbReference type="ARBA" id="ARBA00023125"/>
    </source>
</evidence>
<dbReference type="AlphaFoldDB" id="A0A1U9Z6V8"/>
<name>A0A1U9Z6V8_9HYPH</name>
<dbReference type="Pfam" id="PF13545">
    <property type="entry name" value="HTH_Crp_2"/>
    <property type="match status" value="1"/>
</dbReference>
<dbReference type="Gene3D" id="2.60.120.10">
    <property type="entry name" value="Jelly Rolls"/>
    <property type="match status" value="1"/>
</dbReference>
<dbReference type="eggNOG" id="COG0664">
    <property type="taxonomic scope" value="Bacteria"/>
</dbReference>
<keyword evidence="1" id="KW-0805">Transcription regulation</keyword>
<keyword evidence="3" id="KW-0804">Transcription</keyword>
<dbReference type="CDD" id="cd00038">
    <property type="entry name" value="CAP_ED"/>
    <property type="match status" value="1"/>
</dbReference>
<organism evidence="6 7">
    <name type="scientific">Martelella mediterranea DSM 17316</name>
    <dbReference type="NCBI Taxonomy" id="1122214"/>
    <lineage>
        <taxon>Bacteria</taxon>
        <taxon>Pseudomonadati</taxon>
        <taxon>Pseudomonadota</taxon>
        <taxon>Alphaproteobacteria</taxon>
        <taxon>Hyphomicrobiales</taxon>
        <taxon>Aurantimonadaceae</taxon>
        <taxon>Martelella</taxon>
    </lineage>
</organism>
<evidence type="ECO:0000259" key="5">
    <source>
        <dbReference type="PROSITE" id="PS51063"/>
    </source>
</evidence>
<dbReference type="SUPFAM" id="SSF46785">
    <property type="entry name" value="Winged helix' DNA-binding domain"/>
    <property type="match status" value="1"/>
</dbReference>
<feature type="domain" description="Cyclic nucleotide-binding" evidence="4">
    <location>
        <begin position="18"/>
        <end position="97"/>
    </location>
</feature>
<dbReference type="PANTHER" id="PTHR24567">
    <property type="entry name" value="CRP FAMILY TRANSCRIPTIONAL REGULATORY PROTEIN"/>
    <property type="match status" value="1"/>
</dbReference>
<dbReference type="SUPFAM" id="SSF51206">
    <property type="entry name" value="cAMP-binding domain-like"/>
    <property type="match status" value="1"/>
</dbReference>
<dbReference type="InterPro" id="IPR012318">
    <property type="entry name" value="HTH_CRP"/>
</dbReference>
<dbReference type="GO" id="GO:0003700">
    <property type="term" value="F:DNA-binding transcription factor activity"/>
    <property type="evidence" value="ECO:0007669"/>
    <property type="project" value="TreeGrafter"/>
</dbReference>
<dbReference type="KEGG" id="mmed:Mame_04150"/>
<dbReference type="InterPro" id="IPR036390">
    <property type="entry name" value="WH_DNA-bd_sf"/>
</dbReference>
<evidence type="ECO:0000256" key="3">
    <source>
        <dbReference type="ARBA" id="ARBA00023163"/>
    </source>
</evidence>
<feature type="domain" description="HTH crp-type" evidence="5">
    <location>
        <begin position="152"/>
        <end position="225"/>
    </location>
</feature>
<dbReference type="EMBL" id="CP020330">
    <property type="protein sequence ID" value="AQZ53445.1"/>
    <property type="molecule type" value="Genomic_DNA"/>
</dbReference>
<dbReference type="GO" id="GO:0003677">
    <property type="term" value="F:DNA binding"/>
    <property type="evidence" value="ECO:0007669"/>
    <property type="project" value="UniProtKB-KW"/>
</dbReference>
<dbReference type="Pfam" id="PF00027">
    <property type="entry name" value="cNMP_binding"/>
    <property type="match status" value="1"/>
</dbReference>
<keyword evidence="7" id="KW-1185">Reference proteome</keyword>
<protein>
    <submittedName>
        <fullName evidence="6">HTH-type transcriptional regulator Cmr</fullName>
    </submittedName>
</protein>
<evidence type="ECO:0000256" key="1">
    <source>
        <dbReference type="ARBA" id="ARBA00023015"/>
    </source>
</evidence>
<dbReference type="InterPro" id="IPR014710">
    <property type="entry name" value="RmlC-like_jellyroll"/>
</dbReference>
<evidence type="ECO:0000313" key="6">
    <source>
        <dbReference type="EMBL" id="AQZ53445.1"/>
    </source>
</evidence>
<dbReference type="InterPro" id="IPR000595">
    <property type="entry name" value="cNMP-bd_dom"/>
</dbReference>
<dbReference type="SMART" id="SM00100">
    <property type="entry name" value="cNMP"/>
    <property type="match status" value="1"/>
</dbReference>
<evidence type="ECO:0000259" key="4">
    <source>
        <dbReference type="PROSITE" id="PS50042"/>
    </source>
</evidence>
<reference evidence="6 7" key="1">
    <citation type="submission" date="2017-03" db="EMBL/GenBank/DDBJ databases">
        <title>Foreign affairs: Plasmid Transfer between Roseobacters and Rhizobia.</title>
        <authorList>
            <person name="Bartling P."/>
            <person name="Bunk B."/>
            <person name="Overmann J."/>
            <person name="Brinkmann H."/>
            <person name="Petersen J."/>
        </authorList>
    </citation>
    <scope>NUCLEOTIDE SEQUENCE [LARGE SCALE GENOMIC DNA]</scope>
    <source>
        <strain evidence="6 7">MACL11</strain>
    </source>
</reference>
<dbReference type="GO" id="GO:0005829">
    <property type="term" value="C:cytosol"/>
    <property type="evidence" value="ECO:0007669"/>
    <property type="project" value="TreeGrafter"/>
</dbReference>
<sequence length="231" mass="25678">MAESVARLFEEFGDSHQFLNGMTAEQKQQLMTMSSVRTLANRQVIATLDAPADGIYFIVRGSIRLENIGENGDRFLSGDLLAGDVFGFLSVIDGQSPDHFASSHGESTTIFVPAGQFRNFIYSDIGLTRAMLEIVCRRLRMSLITLNRFAPGSLTTRVARCLLTYVDQRGFRSEKPGRTQIVINQYDIAAMLSVSRQSVHRVLKDLEASGILVIGYNAIDITDMQKLRALH</sequence>
<dbReference type="PANTHER" id="PTHR24567:SF74">
    <property type="entry name" value="HTH-TYPE TRANSCRIPTIONAL REGULATOR ARCR"/>
    <property type="match status" value="1"/>
</dbReference>
<dbReference type="STRING" id="1122214.Mame_04150"/>
<accession>A0A1U9Z6V8</accession>
<proteinExistence type="predicted"/>
<dbReference type="SMART" id="SM00419">
    <property type="entry name" value="HTH_CRP"/>
    <property type="match status" value="1"/>
</dbReference>
<keyword evidence="2" id="KW-0238">DNA-binding</keyword>
<dbReference type="Proteomes" id="UP000191135">
    <property type="component" value="Chromosome"/>
</dbReference>
<gene>
    <name evidence="6" type="primary">cmr</name>
    <name evidence="6" type="ORF">Mame_04150</name>
</gene>
<dbReference type="PROSITE" id="PS50042">
    <property type="entry name" value="CNMP_BINDING_3"/>
    <property type="match status" value="1"/>
</dbReference>
<dbReference type="PROSITE" id="PS51063">
    <property type="entry name" value="HTH_CRP_2"/>
    <property type="match status" value="1"/>
</dbReference>